<protein>
    <submittedName>
        <fullName evidence="1">Uncharacterized protein</fullName>
    </submittedName>
</protein>
<dbReference type="InterPro" id="IPR001789">
    <property type="entry name" value="Sig_transdc_resp-reg_receiver"/>
</dbReference>
<dbReference type="SUPFAM" id="SSF53474">
    <property type="entry name" value="alpha/beta-Hydrolases"/>
    <property type="match status" value="1"/>
</dbReference>
<dbReference type="CDD" id="cd00156">
    <property type="entry name" value="REC"/>
    <property type="match status" value="1"/>
</dbReference>
<dbReference type="EMBL" id="UATL01000006">
    <property type="protein sequence ID" value="SPY45201.1"/>
    <property type="molecule type" value="Genomic_DNA"/>
</dbReference>
<dbReference type="AlphaFoldDB" id="A0A2T3Q3T3"/>
<gene>
    <name evidence="1" type="ORF">NCTC11647_03986</name>
</gene>
<dbReference type="OrthoDB" id="2988699at2"/>
<organism evidence="1 2">
    <name type="scientific">Photobacterium damselae</name>
    <dbReference type="NCBI Taxonomy" id="38293"/>
    <lineage>
        <taxon>Bacteria</taxon>
        <taxon>Pseudomonadati</taxon>
        <taxon>Pseudomonadota</taxon>
        <taxon>Gammaproteobacteria</taxon>
        <taxon>Vibrionales</taxon>
        <taxon>Vibrionaceae</taxon>
        <taxon>Photobacterium</taxon>
    </lineage>
</organism>
<evidence type="ECO:0000313" key="2">
    <source>
        <dbReference type="Proteomes" id="UP000251647"/>
    </source>
</evidence>
<dbReference type="InterPro" id="IPR010297">
    <property type="entry name" value="DUF900_hydrolase"/>
</dbReference>
<reference evidence="1 2" key="1">
    <citation type="submission" date="2018-06" db="EMBL/GenBank/DDBJ databases">
        <authorList>
            <consortium name="Pathogen Informatics"/>
            <person name="Doyle S."/>
        </authorList>
    </citation>
    <scope>NUCLEOTIDE SEQUENCE [LARGE SCALE GENOMIC DNA]</scope>
    <source>
        <strain evidence="1 2">NCTC11647</strain>
    </source>
</reference>
<name>A0A2T3Q3T3_PHODM</name>
<dbReference type="InterPro" id="IPR029058">
    <property type="entry name" value="AB_hydrolase_fold"/>
</dbReference>
<dbReference type="Gene3D" id="3.40.50.2300">
    <property type="match status" value="1"/>
</dbReference>
<accession>A0A2T3Q3T3</accession>
<dbReference type="SUPFAM" id="SSF52172">
    <property type="entry name" value="CheY-like"/>
    <property type="match status" value="1"/>
</dbReference>
<dbReference type="Proteomes" id="UP000251647">
    <property type="component" value="Unassembled WGS sequence"/>
</dbReference>
<dbReference type="PROSITE" id="PS50110">
    <property type="entry name" value="RESPONSE_REGULATORY"/>
    <property type="match status" value="1"/>
</dbReference>
<dbReference type="InterPro" id="IPR011006">
    <property type="entry name" value="CheY-like_superfamily"/>
</dbReference>
<dbReference type="Pfam" id="PF05990">
    <property type="entry name" value="DUF900"/>
    <property type="match status" value="1"/>
</dbReference>
<evidence type="ECO:0000313" key="1">
    <source>
        <dbReference type="EMBL" id="SPY45201.1"/>
    </source>
</evidence>
<dbReference type="Gene3D" id="3.40.50.1820">
    <property type="entry name" value="alpha/beta hydrolase"/>
    <property type="match status" value="1"/>
</dbReference>
<sequence length="391" mass="45102">MKVLVVDDNLPRCKEILDLLKSSAGVNEQDIYTCHNTQSAKKILRNIRFDFMILDVVLPKRSETPSANFGLALLSDIKKRPNILKPNKIVGITAHTDDIASFKDEFENHCEIVIEASHRNKTWKSRIIDSIKFETVKSVSKYTSTNNVTCLSVHGIRTFGKWQQDLKKTIESHVSSVNFEHYKYGYFTVISFFIPFLRNLQVKKFKQALLEIIKRKNDDEIIIFCHSFGTYVVVNAIDSLIKNGANCNKISKLVLAGSVLKSNYDFTNILTQTNMKIINDCGYNDNILLLSEGFVPNTGMAGRVGFYGLNNQRFSNRYFSGGHSHYFDKSNNFIEKYWLPLFFRDSDLNIVDDRNFITFRSRLIEMVFHTIGTVKELFYIIFAIWLLFNLI</sequence>
<dbReference type="RefSeq" id="WP_005306740.1">
    <property type="nucleotide sequence ID" value="NZ_PYOG01000049.1"/>
</dbReference>
<dbReference type="GO" id="GO:0000160">
    <property type="term" value="P:phosphorelay signal transduction system"/>
    <property type="evidence" value="ECO:0007669"/>
    <property type="project" value="InterPro"/>
</dbReference>
<proteinExistence type="predicted"/>